<dbReference type="InterPro" id="IPR036812">
    <property type="entry name" value="NAD(P)_OxRdtase_dom_sf"/>
</dbReference>
<reference evidence="3 4" key="1">
    <citation type="submission" date="2023-03" db="EMBL/GenBank/DDBJ databases">
        <title>YIM 133296 draft genome.</title>
        <authorList>
            <person name="Xiong L."/>
        </authorList>
    </citation>
    <scope>NUCLEOTIDE SEQUENCE [LARGE SCALE GENOMIC DNA]</scope>
    <source>
        <strain evidence="3 4">YIM 133296</strain>
    </source>
</reference>
<dbReference type="PANTHER" id="PTHR43364">
    <property type="entry name" value="NADH-SPECIFIC METHYLGLYOXAL REDUCTASE-RELATED"/>
    <property type="match status" value="1"/>
</dbReference>
<feature type="domain" description="NADP-dependent oxidoreductase" evidence="2">
    <location>
        <begin position="23"/>
        <end position="302"/>
    </location>
</feature>
<proteinExistence type="predicted"/>
<evidence type="ECO:0000256" key="1">
    <source>
        <dbReference type="ARBA" id="ARBA00023002"/>
    </source>
</evidence>
<accession>A0ABT6C214</accession>
<dbReference type="Proteomes" id="UP001528912">
    <property type="component" value="Unassembled WGS sequence"/>
</dbReference>
<keyword evidence="1" id="KW-0560">Oxidoreductase</keyword>
<dbReference type="EMBL" id="JAROAV010000001">
    <property type="protein sequence ID" value="MDF8262641.1"/>
    <property type="molecule type" value="Genomic_DNA"/>
</dbReference>
<sequence>MTDHSQTPPPGGTFTLAGRPVPRIGYGMGQLTRRAAAGGASGVEDAVALLRRAYDLGVRHFDTAQFYGGGLANSLLRQAFSAQRDEIVLATKAGAAPSDGPMPLTAAQRPHELRAAVEDNLAALGTDRLDVVNLRRMDFLPGLIAEGDQVVPLQDQLAELVALREEGKVVEIGISHITLEQLEAAVPVGLACVQNIYHLLGRADEPLLDLCRTHDIAWIPYFPLGGGGAYADIPKVTDDPVVQEVAQALGATPTQVGLAWQLQHAPITMLIPGTGSIDHLLENTAAGELVIPADAMARLDALAPPAG</sequence>
<dbReference type="CDD" id="cd19088">
    <property type="entry name" value="AKR_AKR13B1"/>
    <property type="match status" value="1"/>
</dbReference>
<dbReference type="SUPFAM" id="SSF51430">
    <property type="entry name" value="NAD(P)-linked oxidoreductase"/>
    <property type="match status" value="1"/>
</dbReference>
<evidence type="ECO:0000313" key="3">
    <source>
        <dbReference type="EMBL" id="MDF8262641.1"/>
    </source>
</evidence>
<dbReference type="PANTHER" id="PTHR43364:SF4">
    <property type="entry name" value="NAD(P)-LINKED OXIDOREDUCTASE SUPERFAMILY PROTEIN"/>
    <property type="match status" value="1"/>
</dbReference>
<keyword evidence="4" id="KW-1185">Reference proteome</keyword>
<dbReference type="RefSeq" id="WP_277190390.1">
    <property type="nucleotide sequence ID" value="NZ_JAROAV010000001.1"/>
</dbReference>
<dbReference type="Pfam" id="PF00248">
    <property type="entry name" value="Aldo_ket_red"/>
    <property type="match status" value="1"/>
</dbReference>
<dbReference type="PRINTS" id="PR00069">
    <property type="entry name" value="ALDKETRDTASE"/>
</dbReference>
<name>A0ABT6C214_9MICO</name>
<protein>
    <submittedName>
        <fullName evidence="3">Aldo/keto reductase</fullName>
    </submittedName>
</protein>
<dbReference type="Gene3D" id="3.20.20.100">
    <property type="entry name" value="NADP-dependent oxidoreductase domain"/>
    <property type="match status" value="1"/>
</dbReference>
<dbReference type="InterPro" id="IPR023210">
    <property type="entry name" value="NADP_OxRdtase_dom"/>
</dbReference>
<dbReference type="InterPro" id="IPR020471">
    <property type="entry name" value="AKR"/>
</dbReference>
<comment type="caution">
    <text evidence="3">The sequence shown here is derived from an EMBL/GenBank/DDBJ whole genome shotgun (WGS) entry which is preliminary data.</text>
</comment>
<organism evidence="3 4">
    <name type="scientific">Luteipulveratus flavus</name>
    <dbReference type="NCBI Taxonomy" id="3031728"/>
    <lineage>
        <taxon>Bacteria</taxon>
        <taxon>Bacillati</taxon>
        <taxon>Actinomycetota</taxon>
        <taxon>Actinomycetes</taxon>
        <taxon>Micrococcales</taxon>
        <taxon>Dermacoccaceae</taxon>
        <taxon>Luteipulveratus</taxon>
    </lineage>
</organism>
<gene>
    <name evidence="3" type="ORF">P4R38_00090</name>
</gene>
<dbReference type="InterPro" id="IPR050523">
    <property type="entry name" value="AKR_Detox_Biosynth"/>
</dbReference>
<evidence type="ECO:0000259" key="2">
    <source>
        <dbReference type="Pfam" id="PF00248"/>
    </source>
</evidence>
<evidence type="ECO:0000313" key="4">
    <source>
        <dbReference type="Proteomes" id="UP001528912"/>
    </source>
</evidence>